<dbReference type="PANTHER" id="PTHR36508">
    <property type="entry name" value="PROTEIN SLYX"/>
    <property type="match status" value="1"/>
</dbReference>
<protein>
    <submittedName>
        <fullName evidence="2">SlyX protein</fullName>
    </submittedName>
</protein>
<reference evidence="2 3" key="1">
    <citation type="submission" date="2019-07" db="EMBL/GenBank/DDBJ databases">
        <title>Genomic Encyclopedia of Archaeal and Bacterial Type Strains, Phase II (KMG-II): from individual species to whole genera.</title>
        <authorList>
            <person name="Goeker M."/>
        </authorList>
    </citation>
    <scope>NUCLEOTIDE SEQUENCE [LARGE SCALE GENOMIC DNA]</scope>
    <source>
        <strain evidence="2 3">ATCC BAA-252</strain>
    </source>
</reference>
<keyword evidence="1" id="KW-0175">Coiled coil</keyword>
<gene>
    <name evidence="2" type="ORF">JM93_02138</name>
</gene>
<organism evidence="2 3">
    <name type="scientific">Roseibium hamelinense</name>
    <dbReference type="NCBI Taxonomy" id="150831"/>
    <lineage>
        <taxon>Bacteria</taxon>
        <taxon>Pseudomonadati</taxon>
        <taxon>Pseudomonadota</taxon>
        <taxon>Alphaproteobacteria</taxon>
        <taxon>Hyphomicrobiales</taxon>
        <taxon>Stappiaceae</taxon>
        <taxon>Roseibium</taxon>
    </lineage>
</organism>
<dbReference type="InterPro" id="IPR007236">
    <property type="entry name" value="SlyX"/>
</dbReference>
<name>A0A562T1M4_9HYPH</name>
<dbReference type="OrthoDB" id="5422806at2"/>
<evidence type="ECO:0000313" key="2">
    <source>
        <dbReference type="EMBL" id="TWI87571.1"/>
    </source>
</evidence>
<dbReference type="RefSeq" id="WP_145343017.1">
    <property type="nucleotide sequence ID" value="NZ_SMLY01000071.1"/>
</dbReference>
<keyword evidence="3" id="KW-1185">Reference proteome</keyword>
<evidence type="ECO:0000313" key="3">
    <source>
        <dbReference type="Proteomes" id="UP000320593"/>
    </source>
</evidence>
<comment type="caution">
    <text evidence="2">The sequence shown here is derived from an EMBL/GenBank/DDBJ whole genome shotgun (WGS) entry which is preliminary data.</text>
</comment>
<dbReference type="AlphaFoldDB" id="A0A562T1M4"/>
<dbReference type="EMBL" id="VLLF01000004">
    <property type="protein sequence ID" value="TWI87571.1"/>
    <property type="molecule type" value="Genomic_DNA"/>
</dbReference>
<dbReference type="PANTHER" id="PTHR36508:SF1">
    <property type="entry name" value="PROTEIN SLYX"/>
    <property type="match status" value="1"/>
</dbReference>
<dbReference type="Proteomes" id="UP000320593">
    <property type="component" value="Unassembled WGS sequence"/>
</dbReference>
<dbReference type="Pfam" id="PF04102">
    <property type="entry name" value="SlyX"/>
    <property type="match status" value="1"/>
</dbReference>
<proteinExistence type="predicted"/>
<feature type="coiled-coil region" evidence="1">
    <location>
        <begin position="2"/>
        <end position="43"/>
    </location>
</feature>
<sequence length="70" mass="8201">MDSELEQRIEKLEIDLAHAMQTIDDLNSVVIEQSRLLERLNRRQIETSGQVEELMEHVLPEPGHDKPPHY</sequence>
<accession>A0A562T1M4</accession>
<evidence type="ECO:0000256" key="1">
    <source>
        <dbReference type="SAM" id="Coils"/>
    </source>
</evidence>